<organism evidence="2">
    <name type="scientific">Tanacetum cinerariifolium</name>
    <name type="common">Dalmatian daisy</name>
    <name type="synonym">Chrysanthemum cinerariifolium</name>
    <dbReference type="NCBI Taxonomy" id="118510"/>
    <lineage>
        <taxon>Eukaryota</taxon>
        <taxon>Viridiplantae</taxon>
        <taxon>Streptophyta</taxon>
        <taxon>Embryophyta</taxon>
        <taxon>Tracheophyta</taxon>
        <taxon>Spermatophyta</taxon>
        <taxon>Magnoliopsida</taxon>
        <taxon>eudicotyledons</taxon>
        <taxon>Gunneridae</taxon>
        <taxon>Pentapetalae</taxon>
        <taxon>asterids</taxon>
        <taxon>campanulids</taxon>
        <taxon>Asterales</taxon>
        <taxon>Asteraceae</taxon>
        <taxon>Asteroideae</taxon>
        <taxon>Anthemideae</taxon>
        <taxon>Anthemidinae</taxon>
        <taxon>Tanacetum</taxon>
    </lineage>
</organism>
<gene>
    <name evidence="2" type="ORF">Tci_002847</name>
</gene>
<comment type="caution">
    <text evidence="2">The sequence shown here is derived from an EMBL/GenBank/DDBJ whole genome shotgun (WGS) entry which is preliminary data.</text>
</comment>
<feature type="region of interest" description="Disordered" evidence="1">
    <location>
        <begin position="489"/>
        <end position="553"/>
    </location>
</feature>
<dbReference type="PANTHER" id="PTHR34835:SF90">
    <property type="entry name" value="AMINOTRANSFERASE-LIKE PLANT MOBILE DOMAIN-CONTAINING PROTEIN"/>
    <property type="match status" value="1"/>
</dbReference>
<reference evidence="2" key="1">
    <citation type="journal article" date="2019" name="Sci. Rep.">
        <title>Draft genome of Tanacetum cinerariifolium, the natural source of mosquito coil.</title>
        <authorList>
            <person name="Yamashiro T."/>
            <person name="Shiraishi A."/>
            <person name="Satake H."/>
            <person name="Nakayama K."/>
        </authorList>
    </citation>
    <scope>NUCLEOTIDE SEQUENCE</scope>
</reference>
<evidence type="ECO:0000256" key="1">
    <source>
        <dbReference type="SAM" id="MobiDB-lite"/>
    </source>
</evidence>
<feature type="compositionally biased region" description="Basic residues" evidence="1">
    <location>
        <begin position="491"/>
        <end position="501"/>
    </location>
</feature>
<feature type="compositionally biased region" description="Acidic residues" evidence="1">
    <location>
        <begin position="156"/>
        <end position="169"/>
    </location>
</feature>
<feature type="compositionally biased region" description="Basic and acidic residues" evidence="1">
    <location>
        <begin position="46"/>
        <end position="61"/>
    </location>
</feature>
<feature type="region of interest" description="Disordered" evidence="1">
    <location>
        <begin position="96"/>
        <end position="170"/>
    </location>
</feature>
<feature type="region of interest" description="Disordered" evidence="1">
    <location>
        <begin position="380"/>
        <end position="476"/>
    </location>
</feature>
<dbReference type="EMBL" id="BKCJ010000196">
    <property type="protein sequence ID" value="GEU30869.1"/>
    <property type="molecule type" value="Genomic_DNA"/>
</dbReference>
<dbReference type="AlphaFoldDB" id="A0A6L2J1J0"/>
<dbReference type="PANTHER" id="PTHR34835">
    <property type="entry name" value="OS07G0283600 PROTEIN-RELATED"/>
    <property type="match status" value="1"/>
</dbReference>
<evidence type="ECO:0000313" key="2">
    <source>
        <dbReference type="EMBL" id="GEU30869.1"/>
    </source>
</evidence>
<feature type="region of interest" description="Disordered" evidence="1">
    <location>
        <begin position="16"/>
        <end position="73"/>
    </location>
</feature>
<accession>A0A6L2J1J0</accession>
<protein>
    <submittedName>
        <fullName evidence="2">Uncharacterized protein</fullName>
    </submittedName>
</protein>
<proteinExistence type="predicted"/>
<name>A0A6L2J1J0_TANCI</name>
<feature type="compositionally biased region" description="Basic and acidic residues" evidence="1">
    <location>
        <begin position="380"/>
        <end position="465"/>
    </location>
</feature>
<feature type="compositionally biased region" description="Basic and acidic residues" evidence="1">
    <location>
        <begin position="519"/>
        <end position="535"/>
    </location>
</feature>
<feature type="compositionally biased region" description="Acidic residues" evidence="1">
    <location>
        <begin position="105"/>
        <end position="126"/>
    </location>
</feature>
<sequence>MLRKKNAEIEAKRIAEEENAAKDKEEEEETEYNVDNIEKDVEDEEAKSADEEANLVEEHASEQVNNEEDVEENDDVNQIFHKIQTMPFLNTVTRSNKNQVGKVEEESEEEEHDDEIGIEAEKENEEEMVKNTKKGQKCINLKEPSTSKKKTMNKSEEEEENYSNSEDEEELKKVKKVKWKKEVKKPSKQVKHPTCNTRSSLKPLFDAMSGLSEERKRCLKQMGFERYIQFPIVKLPSKLAYHVIENFHCPSMELRLQKGSIKATRQKVNDILGIPMGNTKLQDLDKRLDNDPFIAKWEAQYNHLGKPTPRAIALQMSGTTTADFMFKINFLTLFGSTMGTLENGGRVPKSKHNWEKAKTSNNYYYGPLTFLCTSNKKLKHSDDEKKNHDGNKNKKEKQAKNEEKQDDIEKGTKEARSETKNDKDEVHAKVDDLNERMKDKEVDKQNVNDGNENEKDKQDEHHHLTQNEFLNEEYDLTESHCEELEYQATQKIKKNKTPKRKKPEDMTPPTFSLGLTPDESEHTQKEKEKQAEKRAKGLSPLESEPKLFLKYHI</sequence>